<dbReference type="EMBL" id="LPWF01000033">
    <property type="protein sequence ID" value="ODR96027.1"/>
    <property type="molecule type" value="Genomic_DNA"/>
</dbReference>
<dbReference type="PANTHER" id="PTHR31689">
    <property type="entry name" value="DIAMINOPIMELATE EPIMERASE, CHLOROPLASTIC"/>
    <property type="match status" value="1"/>
</dbReference>
<accession>A0A1E3VR58</accession>
<dbReference type="InterPro" id="IPR018510">
    <property type="entry name" value="DAP_epimerase_AS"/>
</dbReference>
<feature type="binding site" evidence="9">
    <location>
        <position position="186"/>
    </location>
    <ligand>
        <name>substrate</name>
    </ligand>
</feature>
<feature type="binding site" evidence="9">
    <location>
        <begin position="204"/>
        <end position="205"/>
    </location>
    <ligand>
        <name>substrate</name>
    </ligand>
</feature>
<dbReference type="AlphaFoldDB" id="A0A1E3VR58"/>
<feature type="binding site" evidence="9">
    <location>
        <position position="57"/>
    </location>
    <ligand>
        <name>substrate</name>
    </ligand>
</feature>
<feature type="binding site" evidence="9">
    <location>
        <begin position="214"/>
        <end position="215"/>
    </location>
    <ligand>
        <name>substrate</name>
    </ligand>
</feature>
<comment type="caution">
    <text evidence="11">The sequence shown here is derived from an EMBL/GenBank/DDBJ whole genome shotgun (WGS) entry which is preliminary data.</text>
</comment>
<dbReference type="FunFam" id="3.10.310.10:FF:000004">
    <property type="entry name" value="Diaminopimelate epimerase"/>
    <property type="match status" value="1"/>
</dbReference>
<dbReference type="UniPathway" id="UPA00034">
    <property type="reaction ID" value="UER00025"/>
</dbReference>
<dbReference type="SUPFAM" id="SSF54506">
    <property type="entry name" value="Diaminopimelate epimerase-like"/>
    <property type="match status" value="2"/>
</dbReference>
<dbReference type="EC" id="5.1.1.7" evidence="3 9"/>
<dbReference type="InterPro" id="IPR001653">
    <property type="entry name" value="DAP_epimerase_DapF"/>
</dbReference>
<dbReference type="HAMAP" id="MF_00197">
    <property type="entry name" value="DAP_epimerase"/>
    <property type="match status" value="1"/>
</dbReference>
<protein>
    <recommendedName>
        <fullName evidence="3 9">Diaminopimelate epimerase</fullName>
        <shortName evidence="9">DAP epimerase</shortName>
        <ecNumber evidence="3 9">5.1.1.7</ecNumber>
    </recommendedName>
    <alternativeName>
        <fullName evidence="9">PLP-independent amino acid racemase</fullName>
    </alternativeName>
</protein>
<gene>
    <name evidence="9" type="primary">dapF</name>
    <name evidence="11" type="ORF">AUC69_02065</name>
</gene>
<dbReference type="RefSeq" id="WP_069442577.1">
    <property type="nucleotide sequence ID" value="NZ_LPWF01000033.1"/>
</dbReference>
<comment type="similarity">
    <text evidence="2 9">Belongs to the diaminopimelate epimerase family.</text>
</comment>
<feature type="site" description="Could be important to modulate the pK values of the two catalytic cysteine residues" evidence="9">
    <location>
        <position position="204"/>
    </location>
</feature>
<evidence type="ECO:0000256" key="10">
    <source>
        <dbReference type="PROSITE-ProRule" id="PRU10125"/>
    </source>
</evidence>
<evidence type="ECO:0000256" key="2">
    <source>
        <dbReference type="ARBA" id="ARBA00010219"/>
    </source>
</evidence>
<dbReference type="Proteomes" id="UP000094472">
    <property type="component" value="Unassembled WGS sequence"/>
</dbReference>
<dbReference type="OrthoDB" id="9805408at2"/>
<feature type="binding site" evidence="9">
    <location>
        <begin position="67"/>
        <end position="68"/>
    </location>
    <ligand>
        <name>substrate</name>
    </ligand>
</feature>
<keyword evidence="4 9" id="KW-0963">Cytoplasm</keyword>
<keyword evidence="5 9" id="KW-0028">Amino-acid biosynthesis</keyword>
<dbReference type="GO" id="GO:0005829">
    <property type="term" value="C:cytosol"/>
    <property type="evidence" value="ECO:0007669"/>
    <property type="project" value="TreeGrafter"/>
</dbReference>
<comment type="pathway">
    <text evidence="1 9">Amino-acid biosynthesis; L-lysine biosynthesis via DAP pathway; DL-2,6-diaminopimelate from LL-2,6-diaminopimelate: step 1/1.</text>
</comment>
<evidence type="ECO:0000256" key="9">
    <source>
        <dbReference type="HAMAP-Rule" id="MF_00197"/>
    </source>
</evidence>
<feature type="binding site" evidence="9">
    <location>
        <position position="39"/>
    </location>
    <ligand>
        <name>substrate</name>
    </ligand>
</feature>
<evidence type="ECO:0000313" key="12">
    <source>
        <dbReference type="Proteomes" id="UP000094472"/>
    </source>
</evidence>
<feature type="binding site" evidence="9">
    <location>
        <position position="153"/>
    </location>
    <ligand>
        <name>substrate</name>
    </ligand>
</feature>
<dbReference type="PROSITE" id="PS01326">
    <property type="entry name" value="DAP_EPIMERASE"/>
    <property type="match status" value="1"/>
</dbReference>
<dbReference type="STRING" id="1774969.AUC69_02065"/>
<proteinExistence type="inferred from homology"/>
<keyword evidence="6 9" id="KW-0457">Lysine biosynthesis</keyword>
<evidence type="ECO:0000256" key="3">
    <source>
        <dbReference type="ARBA" id="ARBA00013080"/>
    </source>
</evidence>
<dbReference type="GO" id="GO:0008837">
    <property type="term" value="F:diaminopimelate epimerase activity"/>
    <property type="evidence" value="ECO:0007669"/>
    <property type="project" value="UniProtKB-UniRule"/>
</dbReference>
<feature type="active site" description="Proton acceptor" evidence="9">
    <location>
        <position position="213"/>
    </location>
</feature>
<dbReference type="PANTHER" id="PTHR31689:SF0">
    <property type="entry name" value="DIAMINOPIMELATE EPIMERASE"/>
    <property type="match status" value="1"/>
</dbReference>
<dbReference type="NCBIfam" id="TIGR00652">
    <property type="entry name" value="DapF"/>
    <property type="match status" value="1"/>
</dbReference>
<feature type="site" description="Could be important to modulate the pK values of the two catalytic cysteine residues" evidence="9">
    <location>
        <position position="155"/>
    </location>
</feature>
<evidence type="ECO:0000256" key="8">
    <source>
        <dbReference type="ARBA" id="ARBA00051712"/>
    </source>
</evidence>
<comment type="function">
    <text evidence="9">Catalyzes the stereoinversion of LL-2,6-diaminopimelate (L,L-DAP) to meso-diaminopimelate (meso-DAP), a precursor of L-lysine and an essential component of the bacterial peptidoglycan.</text>
</comment>
<comment type="catalytic activity">
    <reaction evidence="8 9">
        <text>(2S,6S)-2,6-diaminopimelate = meso-2,6-diaminopimelate</text>
        <dbReference type="Rhea" id="RHEA:15393"/>
        <dbReference type="ChEBI" id="CHEBI:57609"/>
        <dbReference type="ChEBI" id="CHEBI:57791"/>
        <dbReference type="EC" id="5.1.1.7"/>
    </reaction>
</comment>
<dbReference type="Pfam" id="PF01678">
    <property type="entry name" value="DAP_epimerase"/>
    <property type="match status" value="2"/>
</dbReference>
<evidence type="ECO:0000256" key="6">
    <source>
        <dbReference type="ARBA" id="ARBA00023154"/>
    </source>
</evidence>
<evidence type="ECO:0000313" key="11">
    <source>
        <dbReference type="EMBL" id="ODR96027.1"/>
    </source>
</evidence>
<feature type="binding site" evidence="9">
    <location>
        <position position="6"/>
    </location>
    <ligand>
        <name>substrate</name>
    </ligand>
</feature>
<keyword evidence="12" id="KW-1185">Reference proteome</keyword>
<evidence type="ECO:0000256" key="5">
    <source>
        <dbReference type="ARBA" id="ARBA00022605"/>
    </source>
</evidence>
<comment type="subcellular location">
    <subcellularLocation>
        <location evidence="9">Cytoplasm</location>
    </subcellularLocation>
</comment>
<evidence type="ECO:0000256" key="4">
    <source>
        <dbReference type="ARBA" id="ARBA00022490"/>
    </source>
</evidence>
<organism evidence="11 12">
    <name type="scientific">Methyloceanibacter superfactus</name>
    <dbReference type="NCBI Taxonomy" id="1774969"/>
    <lineage>
        <taxon>Bacteria</taxon>
        <taxon>Pseudomonadati</taxon>
        <taxon>Pseudomonadota</taxon>
        <taxon>Alphaproteobacteria</taxon>
        <taxon>Hyphomicrobiales</taxon>
        <taxon>Hyphomicrobiaceae</taxon>
        <taxon>Methyloceanibacter</taxon>
    </lineage>
</organism>
<reference evidence="11 12" key="1">
    <citation type="journal article" date="2016" name="Environ. Microbiol.">
        <title>New Methyloceanibacter diversity from North Sea sediments includes methanotroph containing solely the soluble methane monooxygenase.</title>
        <authorList>
            <person name="Vekeman B."/>
            <person name="Kerckhof F.M."/>
            <person name="Cremers G."/>
            <person name="de Vos P."/>
            <person name="Vandamme P."/>
            <person name="Boon N."/>
            <person name="Op den Camp H.J."/>
            <person name="Heylen K."/>
        </authorList>
    </citation>
    <scope>NUCLEOTIDE SEQUENCE [LARGE SCALE GENOMIC DNA]</scope>
    <source>
        <strain evidence="11 12">R-67175</strain>
    </source>
</reference>
<feature type="active site" evidence="10">
    <location>
        <position position="66"/>
    </location>
</feature>
<feature type="active site" description="Proton donor" evidence="9">
    <location>
        <position position="66"/>
    </location>
</feature>
<evidence type="ECO:0000256" key="7">
    <source>
        <dbReference type="ARBA" id="ARBA00023235"/>
    </source>
</evidence>
<sequence>MNGLGNDFVVLDARADALALVPDAIRAIADRKEGIGCDQLVALEPSTKADVFMRIWNADGGEVAACGNAARCVAALVAAEQGRPQVSIETEDQVLGALVGSDNQVTIDMGVPRLAWNEIPLAEPFHDTRRIELQAGPIDAPVMHSPAVVNVGNPHALFFVDDVEAIDLGRIGSMLEHHPLFPERANISLVQVLSPGHLKIRTWERGAGLTRACGTAACASAVAAIRRELTGRKVKVSLPGGDLVIEWREADGHVLMTGPYALDFEGTLPEGLLAGAGV</sequence>
<name>A0A1E3VR58_9HYPH</name>
<evidence type="ECO:0000256" key="1">
    <source>
        <dbReference type="ARBA" id="ARBA00005196"/>
    </source>
</evidence>
<keyword evidence="7 9" id="KW-0413">Isomerase</keyword>
<dbReference type="Gene3D" id="3.10.310.10">
    <property type="entry name" value="Diaminopimelate Epimerase, Chain A, domain 1"/>
    <property type="match status" value="2"/>
</dbReference>
<comment type="subunit">
    <text evidence="9">Homodimer.</text>
</comment>
<dbReference type="GO" id="GO:0009089">
    <property type="term" value="P:lysine biosynthetic process via diaminopimelate"/>
    <property type="evidence" value="ECO:0007669"/>
    <property type="project" value="UniProtKB-UniRule"/>
</dbReference>